<proteinExistence type="predicted"/>
<accession>A0A2X0SHG2</accession>
<gene>
    <name evidence="1" type="ORF">NITFAB_2458</name>
</gene>
<evidence type="ECO:0000313" key="1">
    <source>
        <dbReference type="EMBL" id="SPS06861.1"/>
    </source>
</evidence>
<organism evidence="1">
    <name type="scientific">Candidatus Nitrotoga fabula</name>
    <dbReference type="NCBI Taxonomy" id="2182327"/>
    <lineage>
        <taxon>Bacteria</taxon>
        <taxon>Pseudomonadati</taxon>
        <taxon>Pseudomonadota</taxon>
        <taxon>Betaproteobacteria</taxon>
        <taxon>Nitrosomonadales</taxon>
        <taxon>Gallionellaceae</taxon>
        <taxon>Candidatus Nitrotoga</taxon>
    </lineage>
</organism>
<protein>
    <submittedName>
        <fullName evidence="1">Uncharacterized protein</fullName>
    </submittedName>
</protein>
<sequence length="60" mass="6933">MSNIAPRENKILVSILHANCLIPDSFQFCRKDRPFIPNKPHNHIYSILVTCLITSLKRKS</sequence>
<dbReference type="AlphaFoldDB" id="A0A2X0SHG2"/>
<dbReference type="EMBL" id="LS423452">
    <property type="protein sequence ID" value="SPS06861.1"/>
    <property type="molecule type" value="Genomic_DNA"/>
</dbReference>
<reference evidence="1" key="1">
    <citation type="submission" date="2018-05" db="EMBL/GenBank/DDBJ databases">
        <authorList>
            <person name="Lanie J.A."/>
            <person name="Ng W.-L."/>
            <person name="Kazmierczak K.M."/>
            <person name="Andrzejewski T.M."/>
            <person name="Davidsen T.M."/>
            <person name="Wayne K.J."/>
            <person name="Tettelin H."/>
            <person name="Glass J.I."/>
            <person name="Rusch D."/>
            <person name="Podicherti R."/>
            <person name="Tsui H.-C.T."/>
            <person name="Winkler M.E."/>
        </authorList>
    </citation>
    <scope>NUCLEOTIDE SEQUENCE</scope>
    <source>
        <strain evidence="1">KNB</strain>
    </source>
</reference>
<name>A0A2X0SHG2_9PROT</name>